<protein>
    <submittedName>
        <fullName evidence="2">C-type cyclin</fullName>
    </submittedName>
</protein>
<keyword evidence="3" id="KW-1185">Reference proteome</keyword>
<dbReference type="Gene3D" id="1.10.472.10">
    <property type="entry name" value="Cyclin-like"/>
    <property type="match status" value="2"/>
</dbReference>
<reference evidence="2 3" key="1">
    <citation type="submission" date="2023-01" db="EMBL/GenBank/DDBJ databases">
        <title>Analysis of 21 Apiospora genomes using comparative genomics revels a genus with tremendous synthesis potential of carbohydrate active enzymes and secondary metabolites.</title>
        <authorList>
            <person name="Sorensen T."/>
        </authorList>
    </citation>
    <scope>NUCLEOTIDE SEQUENCE [LARGE SCALE GENOMIC DNA]</scope>
    <source>
        <strain evidence="2 3">CBS 135458</strain>
    </source>
</reference>
<organism evidence="2 3">
    <name type="scientific">Apiospora phragmitis</name>
    <dbReference type="NCBI Taxonomy" id="2905665"/>
    <lineage>
        <taxon>Eukaryota</taxon>
        <taxon>Fungi</taxon>
        <taxon>Dikarya</taxon>
        <taxon>Ascomycota</taxon>
        <taxon>Pezizomycotina</taxon>
        <taxon>Sordariomycetes</taxon>
        <taxon>Xylariomycetidae</taxon>
        <taxon>Amphisphaeriales</taxon>
        <taxon>Apiosporaceae</taxon>
        <taxon>Apiospora</taxon>
    </lineage>
</organism>
<dbReference type="SUPFAM" id="SSF47954">
    <property type="entry name" value="Cyclin-like"/>
    <property type="match status" value="1"/>
</dbReference>
<dbReference type="Proteomes" id="UP001480595">
    <property type="component" value="Unassembled WGS sequence"/>
</dbReference>
<dbReference type="RefSeq" id="XP_066722729.1">
    <property type="nucleotide sequence ID" value="XM_066852097.1"/>
</dbReference>
<evidence type="ECO:0000313" key="2">
    <source>
        <dbReference type="EMBL" id="KAK8091183.1"/>
    </source>
</evidence>
<name>A0ABR1X706_9PEZI</name>
<evidence type="ECO:0000313" key="3">
    <source>
        <dbReference type="Proteomes" id="UP001480595"/>
    </source>
</evidence>
<dbReference type="EMBL" id="JAQQWL010000001">
    <property type="protein sequence ID" value="KAK8091183.1"/>
    <property type="molecule type" value="Genomic_DNA"/>
</dbReference>
<gene>
    <name evidence="2" type="ORF">PG994_000688</name>
</gene>
<proteinExistence type="predicted"/>
<feature type="compositionally biased region" description="Low complexity" evidence="1">
    <location>
        <begin position="1"/>
        <end position="12"/>
    </location>
</feature>
<dbReference type="GeneID" id="92085160"/>
<sequence>MATTATSTADDTVGGNEPRGPDPGRIITKHDFICEQHIQMLTKGVSKEEQYRLGGVALIESVRENLGLSIRYKPGSRLLIHFAAQPKRSQRLARSGINSVCTMGGRIFHSMKQLLLASGLLARRRTPQKKSKEVVCASWNISNPTDQRTPDDKAFEKRSQSMIGIERMLIETLAFNLNARYPLGMMVKLIKKFLTKEEWSTEFYPVAWDMAFDIYKTFAPLKKTTWTVALSLLELTSRLTGIYQHKILAINCEEYQVSRAHMLEVMSDLLDLYTQSHKHTRLGPKYPLDRFIEIKITINKEIEDRGIDFTSWCQDCEFHAPKPPFPPASRGGIGNTEAITKRFIFDRDAAREEQEITRPYFEDDFEEYETEVEEEVHPSPRDPAIAVAPNLSGPPDLATAVMAVGVVVVELGLVRVVTAVTDDRAMAAGMAVVAVKGGAAAAAAAISAKQYHTTALGIRFLF</sequence>
<evidence type="ECO:0000256" key="1">
    <source>
        <dbReference type="SAM" id="MobiDB-lite"/>
    </source>
</evidence>
<comment type="caution">
    <text evidence="2">The sequence shown here is derived from an EMBL/GenBank/DDBJ whole genome shotgun (WGS) entry which is preliminary data.</text>
</comment>
<dbReference type="InterPro" id="IPR036915">
    <property type="entry name" value="Cyclin-like_sf"/>
</dbReference>
<accession>A0ABR1X706</accession>
<feature type="region of interest" description="Disordered" evidence="1">
    <location>
        <begin position="1"/>
        <end position="26"/>
    </location>
</feature>